<dbReference type="RefSeq" id="WP_224612284.1">
    <property type="nucleotide sequence ID" value="NZ_JAIQXV010000025.1"/>
</dbReference>
<sequence length="71" mass="7610">MQEDAGATTLHSQSVLVSFCAAPSRLFSSSLIVLDRGCIPRYVVLITAEEGGFFLLVPTLLISTLLISSRP</sequence>
<keyword evidence="2" id="KW-1185">Reference proteome</keyword>
<organism evidence="1 2">
    <name type="scientific">Deinococcus multiflagellatus</name>
    <dbReference type="NCBI Taxonomy" id="1656887"/>
    <lineage>
        <taxon>Bacteria</taxon>
        <taxon>Thermotogati</taxon>
        <taxon>Deinococcota</taxon>
        <taxon>Deinococci</taxon>
        <taxon>Deinococcales</taxon>
        <taxon>Deinococcaceae</taxon>
        <taxon>Deinococcus</taxon>
    </lineage>
</organism>
<protein>
    <submittedName>
        <fullName evidence="1">Uncharacterized protein</fullName>
    </submittedName>
</protein>
<name>A0ABW1ZJL9_9DEIO</name>
<comment type="caution">
    <text evidence="1">The sequence shown here is derived from an EMBL/GenBank/DDBJ whole genome shotgun (WGS) entry which is preliminary data.</text>
</comment>
<reference evidence="2" key="1">
    <citation type="journal article" date="2019" name="Int. J. Syst. Evol. Microbiol.">
        <title>The Global Catalogue of Microorganisms (GCM) 10K type strain sequencing project: providing services to taxonomists for standard genome sequencing and annotation.</title>
        <authorList>
            <consortium name="The Broad Institute Genomics Platform"/>
            <consortium name="The Broad Institute Genome Sequencing Center for Infectious Disease"/>
            <person name="Wu L."/>
            <person name="Ma J."/>
        </authorList>
    </citation>
    <scope>NUCLEOTIDE SEQUENCE [LARGE SCALE GENOMIC DNA]</scope>
    <source>
        <strain evidence="2">CCUG 63830</strain>
    </source>
</reference>
<evidence type="ECO:0000313" key="2">
    <source>
        <dbReference type="Proteomes" id="UP001596317"/>
    </source>
</evidence>
<dbReference type="EMBL" id="JBHSWB010000001">
    <property type="protein sequence ID" value="MFC6661119.1"/>
    <property type="molecule type" value="Genomic_DNA"/>
</dbReference>
<proteinExistence type="predicted"/>
<evidence type="ECO:0000313" key="1">
    <source>
        <dbReference type="EMBL" id="MFC6661119.1"/>
    </source>
</evidence>
<accession>A0ABW1ZJL9</accession>
<dbReference type="Proteomes" id="UP001596317">
    <property type="component" value="Unassembled WGS sequence"/>
</dbReference>
<gene>
    <name evidence="1" type="ORF">ACFP90_12780</name>
</gene>